<reference evidence="2 4" key="1">
    <citation type="submission" date="2018-06" db="EMBL/GenBank/DDBJ databases">
        <title>Spirosoma sp. HMF3257 Genome sequencing and assembly.</title>
        <authorList>
            <person name="Kang H."/>
            <person name="Cha I."/>
            <person name="Kim H."/>
            <person name="Kang J."/>
            <person name="Joh K."/>
        </authorList>
    </citation>
    <scope>NUCLEOTIDE SEQUENCE [LARGE SCALE GENOMIC DNA]</scope>
    <source>
        <strain evidence="2 4">HMF3257</strain>
    </source>
</reference>
<evidence type="ECO:0000313" key="3">
    <source>
        <dbReference type="EMBL" id="RAI73186.1"/>
    </source>
</evidence>
<keyword evidence="1" id="KW-1133">Transmembrane helix</keyword>
<protein>
    <recommendedName>
        <fullName evidence="5">TrbC/VirB2 family protein</fullName>
    </recommendedName>
</protein>
<comment type="caution">
    <text evidence="2">The sequence shown here is derived from an EMBL/GenBank/DDBJ whole genome shotgun (WGS) entry which is preliminary data.</text>
</comment>
<sequence>MLLSEQKSAQSVTRSVAFFIIAFGLVILGPEAYAQSGISGSVKNIAKIIQTAANALFIILMVVGLIRTVAGFISNSPNAARNLLMLVVGAILWYGFNTIVEDITSSVGSSSTGGFEPR</sequence>
<feature type="transmembrane region" description="Helical" evidence="1">
    <location>
        <begin position="12"/>
        <end position="34"/>
    </location>
</feature>
<gene>
    <name evidence="2" type="ORF">HMF3257_37260</name>
    <name evidence="3" type="ORF">HMF3257_38030</name>
</gene>
<organism evidence="2 4">
    <name type="scientific">Spirosoma telluris</name>
    <dbReference type="NCBI Taxonomy" id="2183553"/>
    <lineage>
        <taxon>Bacteria</taxon>
        <taxon>Pseudomonadati</taxon>
        <taxon>Bacteroidota</taxon>
        <taxon>Cytophagia</taxon>
        <taxon>Cytophagales</taxon>
        <taxon>Cytophagaceae</taxon>
        <taxon>Spirosoma</taxon>
    </lineage>
</organism>
<proteinExistence type="predicted"/>
<dbReference type="AlphaFoldDB" id="A0A327NDN6"/>
<evidence type="ECO:0008006" key="5">
    <source>
        <dbReference type="Google" id="ProtNLM"/>
    </source>
</evidence>
<feature type="transmembrane region" description="Helical" evidence="1">
    <location>
        <begin position="55"/>
        <end position="73"/>
    </location>
</feature>
<evidence type="ECO:0000313" key="4">
    <source>
        <dbReference type="Proteomes" id="UP000249016"/>
    </source>
</evidence>
<name>A0A327NDN6_9BACT</name>
<dbReference type="Proteomes" id="UP000249016">
    <property type="component" value="Unassembled WGS sequence"/>
</dbReference>
<accession>A0A327NDN6</accession>
<feature type="transmembrane region" description="Helical" evidence="1">
    <location>
        <begin position="79"/>
        <end position="96"/>
    </location>
</feature>
<evidence type="ECO:0000313" key="2">
    <source>
        <dbReference type="EMBL" id="RAI73055.1"/>
    </source>
</evidence>
<dbReference type="EMBL" id="QLII01000002">
    <property type="protein sequence ID" value="RAI73186.1"/>
    <property type="molecule type" value="Genomic_DNA"/>
</dbReference>
<dbReference type="EMBL" id="QLII01000002">
    <property type="protein sequence ID" value="RAI73055.1"/>
    <property type="molecule type" value="Genomic_DNA"/>
</dbReference>
<keyword evidence="1" id="KW-0812">Transmembrane</keyword>
<dbReference type="OrthoDB" id="893469at2"/>
<keyword evidence="1" id="KW-0472">Membrane</keyword>
<dbReference type="RefSeq" id="WP_111350803.1">
    <property type="nucleotide sequence ID" value="NZ_QLII01000002.1"/>
</dbReference>
<evidence type="ECO:0000256" key="1">
    <source>
        <dbReference type="SAM" id="Phobius"/>
    </source>
</evidence>
<keyword evidence="4" id="KW-1185">Reference proteome</keyword>